<dbReference type="Pfam" id="PF02518">
    <property type="entry name" value="HATPase_c"/>
    <property type="match status" value="1"/>
</dbReference>
<dbReference type="InterPro" id="IPR036890">
    <property type="entry name" value="HATPase_C_sf"/>
</dbReference>
<dbReference type="GO" id="GO:0005886">
    <property type="term" value="C:plasma membrane"/>
    <property type="evidence" value="ECO:0007669"/>
    <property type="project" value="TreeGrafter"/>
</dbReference>
<dbReference type="SMART" id="SM00387">
    <property type="entry name" value="HATPase_c"/>
    <property type="match status" value="1"/>
</dbReference>
<dbReference type="PANTHER" id="PTHR43047:SF72">
    <property type="entry name" value="OSMOSENSING HISTIDINE PROTEIN KINASE SLN1"/>
    <property type="match status" value="1"/>
</dbReference>
<evidence type="ECO:0000256" key="1">
    <source>
        <dbReference type="ARBA" id="ARBA00000085"/>
    </source>
</evidence>
<dbReference type="InterPro" id="IPR003594">
    <property type="entry name" value="HATPase_dom"/>
</dbReference>
<feature type="domain" description="Histidine kinase" evidence="11">
    <location>
        <begin position="279"/>
        <end position="498"/>
    </location>
</feature>
<accession>A0A081B6T5</accession>
<evidence type="ECO:0000256" key="6">
    <source>
        <dbReference type="ARBA" id="ARBA00023012"/>
    </source>
</evidence>
<evidence type="ECO:0000256" key="9">
    <source>
        <dbReference type="SAM" id="MobiDB-lite"/>
    </source>
</evidence>
<keyword evidence="5 12" id="KW-0418">Kinase</keyword>
<dbReference type="FunFam" id="3.30.565.10:FF:000006">
    <property type="entry name" value="Sensor histidine kinase WalK"/>
    <property type="match status" value="1"/>
</dbReference>
<name>A0A081B6T5_9HYPH</name>
<dbReference type="CDD" id="cd16922">
    <property type="entry name" value="HATPase_EvgS-ArcB-TorS-like"/>
    <property type="match status" value="1"/>
</dbReference>
<dbReference type="EC" id="2.7.13.3" evidence="2"/>
<evidence type="ECO:0000313" key="13">
    <source>
        <dbReference type="Proteomes" id="UP000028702"/>
    </source>
</evidence>
<dbReference type="AlphaFoldDB" id="A0A081B6T5"/>
<dbReference type="FunFam" id="1.10.287.130:FF:000001">
    <property type="entry name" value="Two-component sensor histidine kinase"/>
    <property type="match status" value="1"/>
</dbReference>
<evidence type="ECO:0000259" key="11">
    <source>
        <dbReference type="PROSITE" id="PS50109"/>
    </source>
</evidence>
<dbReference type="Gene3D" id="1.10.287.130">
    <property type="match status" value="1"/>
</dbReference>
<evidence type="ECO:0000313" key="12">
    <source>
        <dbReference type="EMBL" id="GAK43753.1"/>
    </source>
</evidence>
<evidence type="ECO:0000256" key="8">
    <source>
        <dbReference type="SAM" id="Coils"/>
    </source>
</evidence>
<feature type="transmembrane region" description="Helical" evidence="10">
    <location>
        <begin position="84"/>
        <end position="105"/>
    </location>
</feature>
<evidence type="ECO:0000256" key="10">
    <source>
        <dbReference type="SAM" id="Phobius"/>
    </source>
</evidence>
<dbReference type="InterPro" id="IPR005467">
    <property type="entry name" value="His_kinase_dom"/>
</dbReference>
<dbReference type="InterPro" id="IPR004358">
    <property type="entry name" value="Sig_transdc_His_kin-like_C"/>
</dbReference>
<feature type="transmembrane region" description="Helical" evidence="10">
    <location>
        <begin position="57"/>
        <end position="78"/>
    </location>
</feature>
<dbReference type="SMART" id="SM00388">
    <property type="entry name" value="HisKA"/>
    <property type="match status" value="1"/>
</dbReference>
<feature type="transmembrane region" description="Helical" evidence="10">
    <location>
        <begin position="146"/>
        <end position="164"/>
    </location>
</feature>
<protein>
    <recommendedName>
        <fullName evidence="2">histidine kinase</fullName>
        <ecNumber evidence="2">2.7.13.3</ecNumber>
    </recommendedName>
</protein>
<sequence>MILTAIRNGQSDLAQKMREAAPESAPASKPDADMQESPMAEGIPDMTRQVPPFFAKMLNIVAAAALISVIHQSVFVAMTGRAGLFEYIAVPLFAVFVAPTIFYFTVNPARHQHIPRVIFWLYWGIMAYIGAGFLNSLSQGLGTDYGIHFAAWAVIAYLIAVATQPVKRAQIMCWSGFASLCAVSVFFLVYSGANILTDPQTVTFVSIMGSQAAAIAVLYVLSVFRQEQLADRQRAKVWQHASEEMIRYAQQADRARRDAEEARSSAEAAMRMRDRFVANISHELRTPLNAILGFAEVIERETYGAHSDGRYGEYAGDIRRSGRHLLGLINQILDFSRMEAGEINLKLEQADAREVVSESLRLIAPLAEAKPDISVQFEPGPSIPLTTDTQALRQIVTNLVSNAIKFTDRGYVDVRLNEEGSDMLTLTVTDTGCGLSEDARRRVFTPFYRVARQGSDAGGTGLGLAIVKSLVEGLGGTIDVESQPGRGSTFQIRLPRRLGERTDSPLASVPAEPREAPPQNMIVYL</sequence>
<proteinExistence type="predicted"/>
<dbReference type="Gene3D" id="3.30.565.10">
    <property type="entry name" value="Histidine kinase-like ATPase, C-terminal domain"/>
    <property type="match status" value="1"/>
</dbReference>
<dbReference type="InterPro" id="IPR036097">
    <property type="entry name" value="HisK_dim/P_sf"/>
</dbReference>
<evidence type="ECO:0000256" key="5">
    <source>
        <dbReference type="ARBA" id="ARBA00022777"/>
    </source>
</evidence>
<reference evidence="12 13" key="1">
    <citation type="submission" date="2014-07" db="EMBL/GenBank/DDBJ databases">
        <title>Tepidicaulis marinum gen. nov., sp. nov., a novel marine bacterium denitrifying nitrate to nitrous oxide strictly under microaerobic conditions.</title>
        <authorList>
            <person name="Takeuchi M."/>
            <person name="Yamagishi T."/>
            <person name="Kamagata Y."/>
            <person name="Oshima K."/>
            <person name="Hattori M."/>
            <person name="Katayama T."/>
            <person name="Hanada S."/>
            <person name="Tamaki H."/>
            <person name="Marumo K."/>
            <person name="Maeda H."/>
            <person name="Nedachi M."/>
            <person name="Iwasaki W."/>
            <person name="Suwa Y."/>
            <person name="Sakata S."/>
        </authorList>
    </citation>
    <scope>NUCLEOTIDE SEQUENCE [LARGE SCALE GENOMIC DNA]</scope>
    <source>
        <strain evidence="12 13">MA2</strain>
    </source>
</reference>
<dbReference type="EMBL" id="BBIO01000001">
    <property type="protein sequence ID" value="GAK43753.1"/>
    <property type="molecule type" value="Genomic_DNA"/>
</dbReference>
<gene>
    <name evidence="12" type="ORF">M2A_0252</name>
</gene>
<dbReference type="SUPFAM" id="SSF55874">
    <property type="entry name" value="ATPase domain of HSP90 chaperone/DNA topoisomerase II/histidine kinase"/>
    <property type="match status" value="1"/>
</dbReference>
<keyword evidence="3" id="KW-0597">Phosphoprotein</keyword>
<dbReference type="SUPFAM" id="SSF47384">
    <property type="entry name" value="Homodimeric domain of signal transducing histidine kinase"/>
    <property type="match status" value="1"/>
</dbReference>
<dbReference type="InterPro" id="IPR003661">
    <property type="entry name" value="HisK_dim/P_dom"/>
</dbReference>
<dbReference type="Proteomes" id="UP000028702">
    <property type="component" value="Unassembled WGS sequence"/>
</dbReference>
<keyword evidence="7 10" id="KW-0472">Membrane</keyword>
<feature type="transmembrane region" description="Helical" evidence="10">
    <location>
        <begin position="202"/>
        <end position="224"/>
    </location>
</feature>
<comment type="caution">
    <text evidence="12">The sequence shown here is derived from an EMBL/GenBank/DDBJ whole genome shotgun (WGS) entry which is preliminary data.</text>
</comment>
<keyword evidence="13" id="KW-1185">Reference proteome</keyword>
<keyword evidence="8" id="KW-0175">Coiled coil</keyword>
<dbReference type="PRINTS" id="PR00344">
    <property type="entry name" value="BCTRLSENSOR"/>
</dbReference>
<comment type="catalytic activity">
    <reaction evidence="1">
        <text>ATP + protein L-histidine = ADP + protein N-phospho-L-histidine.</text>
        <dbReference type="EC" id="2.7.13.3"/>
    </reaction>
</comment>
<keyword evidence="4" id="KW-0808">Transferase</keyword>
<keyword evidence="10" id="KW-0812">Transmembrane</keyword>
<keyword evidence="6" id="KW-0902">Two-component regulatory system</keyword>
<feature type="transmembrane region" description="Helical" evidence="10">
    <location>
        <begin position="171"/>
        <end position="190"/>
    </location>
</feature>
<dbReference type="CDD" id="cd00082">
    <property type="entry name" value="HisKA"/>
    <property type="match status" value="1"/>
</dbReference>
<feature type="region of interest" description="Disordered" evidence="9">
    <location>
        <begin position="12"/>
        <end position="39"/>
    </location>
</feature>
<evidence type="ECO:0000256" key="2">
    <source>
        <dbReference type="ARBA" id="ARBA00012438"/>
    </source>
</evidence>
<dbReference type="Pfam" id="PF00512">
    <property type="entry name" value="HisKA"/>
    <property type="match status" value="1"/>
</dbReference>
<dbReference type="PANTHER" id="PTHR43047">
    <property type="entry name" value="TWO-COMPONENT HISTIDINE PROTEIN KINASE"/>
    <property type="match status" value="1"/>
</dbReference>
<organism evidence="12 13">
    <name type="scientific">Tepidicaulis marinus</name>
    <dbReference type="NCBI Taxonomy" id="1333998"/>
    <lineage>
        <taxon>Bacteria</taxon>
        <taxon>Pseudomonadati</taxon>
        <taxon>Pseudomonadota</taxon>
        <taxon>Alphaproteobacteria</taxon>
        <taxon>Hyphomicrobiales</taxon>
        <taxon>Parvibaculaceae</taxon>
        <taxon>Tepidicaulis</taxon>
    </lineage>
</organism>
<feature type="transmembrane region" description="Helical" evidence="10">
    <location>
        <begin position="117"/>
        <end position="134"/>
    </location>
</feature>
<keyword evidence="10" id="KW-1133">Transmembrane helix</keyword>
<dbReference type="eggNOG" id="COG2205">
    <property type="taxonomic scope" value="Bacteria"/>
</dbReference>
<dbReference type="GO" id="GO:0009927">
    <property type="term" value="F:histidine phosphotransfer kinase activity"/>
    <property type="evidence" value="ECO:0007669"/>
    <property type="project" value="TreeGrafter"/>
</dbReference>
<evidence type="ECO:0000256" key="3">
    <source>
        <dbReference type="ARBA" id="ARBA00022553"/>
    </source>
</evidence>
<feature type="coiled-coil region" evidence="8">
    <location>
        <begin position="245"/>
        <end position="272"/>
    </location>
</feature>
<evidence type="ECO:0000256" key="4">
    <source>
        <dbReference type="ARBA" id="ARBA00022679"/>
    </source>
</evidence>
<dbReference type="STRING" id="1333998.M2A_0252"/>
<dbReference type="PROSITE" id="PS50109">
    <property type="entry name" value="HIS_KIN"/>
    <property type="match status" value="1"/>
</dbReference>
<evidence type="ECO:0000256" key="7">
    <source>
        <dbReference type="ARBA" id="ARBA00023136"/>
    </source>
</evidence>
<dbReference type="GO" id="GO:0000155">
    <property type="term" value="F:phosphorelay sensor kinase activity"/>
    <property type="evidence" value="ECO:0007669"/>
    <property type="project" value="InterPro"/>
</dbReference>